<evidence type="ECO:0000313" key="9">
    <source>
        <dbReference type="Proteomes" id="UP000053841"/>
    </source>
</evidence>
<name>W6YW18_COCC2</name>
<accession>W6YW18</accession>
<keyword evidence="3 7" id="KW-0812">Transmembrane</keyword>
<evidence type="ECO:0000256" key="6">
    <source>
        <dbReference type="SAM" id="MobiDB-lite"/>
    </source>
</evidence>
<dbReference type="PANTHER" id="PTHR45649:SF27">
    <property type="entry name" value="CHOLINE TRANSPORTER (EUROFUNG)"/>
    <property type="match status" value="1"/>
</dbReference>
<feature type="transmembrane region" description="Helical" evidence="7">
    <location>
        <begin position="200"/>
        <end position="226"/>
    </location>
</feature>
<dbReference type="AlphaFoldDB" id="W6YW18"/>
<gene>
    <name evidence="8" type="ORF">COCCADRAFT_90275</name>
</gene>
<keyword evidence="4 7" id="KW-1133">Transmembrane helix</keyword>
<evidence type="ECO:0000256" key="7">
    <source>
        <dbReference type="SAM" id="Phobius"/>
    </source>
</evidence>
<feature type="transmembrane region" description="Helical" evidence="7">
    <location>
        <begin position="79"/>
        <end position="97"/>
    </location>
</feature>
<reference evidence="8 9" key="1">
    <citation type="journal article" date="2013" name="PLoS Genet.">
        <title>Comparative genome structure, secondary metabolite, and effector coding capacity across Cochliobolus pathogens.</title>
        <authorList>
            <person name="Condon B.J."/>
            <person name="Leng Y."/>
            <person name="Wu D."/>
            <person name="Bushley K.E."/>
            <person name="Ohm R.A."/>
            <person name="Otillar R."/>
            <person name="Martin J."/>
            <person name="Schackwitz W."/>
            <person name="Grimwood J."/>
            <person name="MohdZainudin N."/>
            <person name="Xue C."/>
            <person name="Wang R."/>
            <person name="Manning V.A."/>
            <person name="Dhillon B."/>
            <person name="Tu Z.J."/>
            <person name="Steffenson B.J."/>
            <person name="Salamov A."/>
            <person name="Sun H."/>
            <person name="Lowry S."/>
            <person name="LaButti K."/>
            <person name="Han J."/>
            <person name="Copeland A."/>
            <person name="Lindquist E."/>
            <person name="Barry K."/>
            <person name="Schmutz J."/>
            <person name="Baker S.E."/>
            <person name="Ciuffetti L.M."/>
            <person name="Grigoriev I.V."/>
            <person name="Zhong S."/>
            <person name="Turgeon B.G."/>
        </authorList>
    </citation>
    <scope>NUCLEOTIDE SEQUENCE [LARGE SCALE GENOMIC DNA]</scope>
    <source>
        <strain evidence="8 9">26-R-13</strain>
    </source>
</reference>
<dbReference type="Proteomes" id="UP000053841">
    <property type="component" value="Unassembled WGS sequence"/>
</dbReference>
<proteinExistence type="predicted"/>
<dbReference type="GO" id="GO:0022857">
    <property type="term" value="F:transmembrane transporter activity"/>
    <property type="evidence" value="ECO:0007669"/>
    <property type="project" value="InterPro"/>
</dbReference>
<evidence type="ECO:0000256" key="3">
    <source>
        <dbReference type="ARBA" id="ARBA00022692"/>
    </source>
</evidence>
<feature type="transmembrane region" description="Helical" evidence="7">
    <location>
        <begin position="333"/>
        <end position="356"/>
    </location>
</feature>
<feature type="transmembrane region" description="Helical" evidence="7">
    <location>
        <begin position="45"/>
        <end position="67"/>
    </location>
</feature>
<dbReference type="Pfam" id="PF13520">
    <property type="entry name" value="AA_permease_2"/>
    <property type="match status" value="1"/>
</dbReference>
<dbReference type="InterPro" id="IPR002293">
    <property type="entry name" value="AA/rel_permease1"/>
</dbReference>
<feature type="transmembrane region" description="Helical" evidence="7">
    <location>
        <begin position="136"/>
        <end position="156"/>
    </location>
</feature>
<protein>
    <recommendedName>
        <fullName evidence="10">Amino acid permease/ SLC12A domain-containing protein</fullName>
    </recommendedName>
</protein>
<feature type="transmembrane region" description="Helical" evidence="7">
    <location>
        <begin position="246"/>
        <end position="269"/>
    </location>
</feature>
<dbReference type="GeneID" id="19152939"/>
<evidence type="ECO:0000256" key="5">
    <source>
        <dbReference type="ARBA" id="ARBA00023136"/>
    </source>
</evidence>
<dbReference type="KEGG" id="bze:COCCADRAFT_90275"/>
<dbReference type="PIRSF" id="PIRSF006060">
    <property type="entry name" value="AA_transporter"/>
    <property type="match status" value="1"/>
</dbReference>
<feature type="transmembrane region" description="Helical" evidence="7">
    <location>
        <begin position="168"/>
        <end position="188"/>
    </location>
</feature>
<feature type="region of interest" description="Disordered" evidence="6">
    <location>
        <begin position="1"/>
        <end position="22"/>
    </location>
</feature>
<evidence type="ECO:0008006" key="10">
    <source>
        <dbReference type="Google" id="ProtNLM"/>
    </source>
</evidence>
<feature type="transmembrane region" description="Helical" evidence="7">
    <location>
        <begin position="412"/>
        <end position="434"/>
    </location>
</feature>
<dbReference type="OrthoDB" id="3900342at2759"/>
<dbReference type="HOGENOM" id="CLU_004495_2_1_1"/>
<dbReference type="RefSeq" id="XP_007710090.1">
    <property type="nucleotide sequence ID" value="XM_007711900.1"/>
</dbReference>
<evidence type="ECO:0000256" key="2">
    <source>
        <dbReference type="ARBA" id="ARBA00022448"/>
    </source>
</evidence>
<dbReference type="PANTHER" id="PTHR45649">
    <property type="entry name" value="AMINO-ACID PERMEASE BAT1"/>
    <property type="match status" value="1"/>
</dbReference>
<feature type="transmembrane region" description="Helical" evidence="7">
    <location>
        <begin position="446"/>
        <end position="469"/>
    </location>
</feature>
<evidence type="ECO:0000256" key="4">
    <source>
        <dbReference type="ARBA" id="ARBA00022989"/>
    </source>
</evidence>
<comment type="subcellular location">
    <subcellularLocation>
        <location evidence="1">Membrane</location>
        <topology evidence="1">Multi-pass membrane protein</topology>
    </subcellularLocation>
</comment>
<evidence type="ECO:0000256" key="1">
    <source>
        <dbReference type="ARBA" id="ARBA00004141"/>
    </source>
</evidence>
<dbReference type="GO" id="GO:0016020">
    <property type="term" value="C:membrane"/>
    <property type="evidence" value="ECO:0007669"/>
    <property type="project" value="UniProtKB-SubCell"/>
</dbReference>
<dbReference type="eggNOG" id="KOG1289">
    <property type="taxonomic scope" value="Eukaryota"/>
</dbReference>
<sequence>MELTVLEKGPEQKSNAHSQHSTDDFAEGEIVLVSNGPTLARNFNLLSACATGITTGNSWAVLGAGIVTSLHNGGAAGAIYEYVVVSIFYGFIAASIAELASSIPSSGGVYHWALVTAGTKYGKICGWFAGWLNGLAWMFAVASNCVMVSNMVLWSYKLYHPELEPQRWHVFICYLILSWGCCFTVIFAQRSLPLISRLGSFLIIVGFFVTIIVCAVMPGLAGGGYASSEFVWKQWNNSTGYSSDSFVFLAGMLNGAYAVGAIDCVTHIAEEIPRPRVNLPKALACQVAIGFVTGFSYLIVVFYATRNLEAIIELETICPIGEMYLQATGSKGGAAGLLIVIILPILCATVGCYVTAGRTLYALGRDGATPFASKIGAVSSRWQSPLYSTLACGIFMTCIGAVYVGSLTAFNAFIGSFVVLSTLSYLLAILPHLVSGRKLIKPGAFWMGRFGAAVNAVACLYIAVSIVIYCFPYNLPTTAEAMNYTSVIVSGLAVLVGLWWMLHGGRHYQGPGVDLQV</sequence>
<dbReference type="EMBL" id="KI964572">
    <property type="protein sequence ID" value="EUC35666.1"/>
    <property type="molecule type" value="Genomic_DNA"/>
</dbReference>
<keyword evidence="2" id="KW-0813">Transport</keyword>
<feature type="transmembrane region" description="Helical" evidence="7">
    <location>
        <begin position="481"/>
        <end position="502"/>
    </location>
</feature>
<feature type="transmembrane region" description="Helical" evidence="7">
    <location>
        <begin position="281"/>
        <end position="304"/>
    </location>
</feature>
<keyword evidence="9" id="KW-1185">Reference proteome</keyword>
<feature type="transmembrane region" description="Helical" evidence="7">
    <location>
        <begin position="386"/>
        <end position="406"/>
    </location>
</feature>
<keyword evidence="5 7" id="KW-0472">Membrane</keyword>
<organism evidence="8 9">
    <name type="scientific">Cochliobolus carbonum (strain 26-R-13)</name>
    <name type="common">Maize leaf spot fungus</name>
    <name type="synonym">Bipolaris zeicola</name>
    <dbReference type="NCBI Taxonomy" id="930089"/>
    <lineage>
        <taxon>Eukaryota</taxon>
        <taxon>Fungi</taxon>
        <taxon>Dikarya</taxon>
        <taxon>Ascomycota</taxon>
        <taxon>Pezizomycotina</taxon>
        <taxon>Dothideomycetes</taxon>
        <taxon>Pleosporomycetidae</taxon>
        <taxon>Pleosporales</taxon>
        <taxon>Pleosporineae</taxon>
        <taxon>Pleosporaceae</taxon>
        <taxon>Bipolaris</taxon>
    </lineage>
</organism>
<dbReference type="Gene3D" id="1.20.1740.10">
    <property type="entry name" value="Amino acid/polyamine transporter I"/>
    <property type="match status" value="1"/>
</dbReference>
<evidence type="ECO:0000313" key="8">
    <source>
        <dbReference type="EMBL" id="EUC35666.1"/>
    </source>
</evidence>